<evidence type="ECO:0000313" key="1">
    <source>
        <dbReference type="EMBL" id="KAJ9096360.1"/>
    </source>
</evidence>
<accession>A0ACC2VBQ1</accession>
<dbReference type="Proteomes" id="UP001227268">
    <property type="component" value="Unassembled WGS sequence"/>
</dbReference>
<proteinExistence type="predicted"/>
<dbReference type="EMBL" id="JASBWT010000019">
    <property type="protein sequence ID" value="KAJ9096360.1"/>
    <property type="molecule type" value="Genomic_DNA"/>
</dbReference>
<organism evidence="1 2">
    <name type="scientific">Naganishia friedmannii</name>
    <dbReference type="NCBI Taxonomy" id="89922"/>
    <lineage>
        <taxon>Eukaryota</taxon>
        <taxon>Fungi</taxon>
        <taxon>Dikarya</taxon>
        <taxon>Basidiomycota</taxon>
        <taxon>Agaricomycotina</taxon>
        <taxon>Tremellomycetes</taxon>
        <taxon>Filobasidiales</taxon>
        <taxon>Filobasidiaceae</taxon>
        <taxon>Naganishia</taxon>
    </lineage>
</organism>
<evidence type="ECO:0000313" key="2">
    <source>
        <dbReference type="Proteomes" id="UP001227268"/>
    </source>
</evidence>
<sequence>MEGIPSFDPAASGSATTRQVPEDTLHYTIYLPLADDSNNAASPTPEAFAILITTYVESLLPGGKKWLWHKDAWELSVVPEQDIQDRRRRFGEIVDKVMEGEGGDQSDEEEDAPPESASSSHVLPSGRRLEGRMRIGDAVDDEWLVVWLLTRVSLKWPDLAISIRDTDGEFLLIEAADHLPRWLTPDNAENRFWLAKGHFHLIPPQYKSTSTRPQPFMPEEDDEDEDGMADKDSDAWLSEDDAVRILRGSLVDSEEATKSKLWVGNALENDILQRINGYPDTLATHHQHTKAYLPVNIAKALQVSPDLVQRAVEGFYMRDPAQLRAAARTTRFPPLPSTSIVLTAVTMTRVAYAQLKGQVFHPPRTFGNEWRIPPPDEASKDKAMTDEEKKKREDERRWRDLGIKIIMGFEIMYREDNRRSKSKLDSGHPSLDAVDENDPAFTRYISNLQKAGFFGEEMQGSKGWNERMLDAKKGWLSVRNDSESRISFAESVDSALKSTMTLDISKLAPTETYQEDSESWLEISPDELDGLLSRSGQAEVKPTAADRDSAKDEAGKDDDADPQAKTLSDLAKKVGAFVEGQGDMDGARFEDELSDGDDFMADSDDESDFEQSMEVDPTLTEQQKQERLQALVPGLKPEEWGRQTQDLTALTSATEKKGVKFAPGTKVESVKERAKQTKLESEDAVIEKARKSRFEPTDYEGHVVETDDETDDEDGGEQTMLGWTAQKGKSSNQKRKAPIDPAIYQLSDALRTGKVGPIEGWKDRTEQEDLEMSDEEVEDEDVVEGDIDMGEEEEEFLRFARDALGIDESMWSGMLEERKSRGAYVPGDPINPKSTSMNATSVPKTVHAAHQPTDAPASRLPANVTEATPPKAPLTATNETPAWERNPDLDSFEKVMEAMEAELAKSKAQAAAPTRSEKPTTKANTKGKASSRVPSAASANPLPHLPTEEDLEDMNEDDLIAMDRELRAALKSAGISDDEEFDSDEDMDDETRAGLQGLPDDAKGEFKMMKDFLESYKAQAGQSGVVGNLFGRLGGK</sequence>
<keyword evidence="2" id="KW-1185">Reference proteome</keyword>
<comment type="caution">
    <text evidence="1">The sequence shown here is derived from an EMBL/GenBank/DDBJ whole genome shotgun (WGS) entry which is preliminary data.</text>
</comment>
<protein>
    <submittedName>
        <fullName evidence="1">Uncharacterized protein</fullName>
    </submittedName>
</protein>
<name>A0ACC2VBQ1_9TREE</name>
<reference evidence="1" key="1">
    <citation type="submission" date="2023-04" db="EMBL/GenBank/DDBJ databases">
        <title>Draft Genome sequencing of Naganishia species isolated from polar environments using Oxford Nanopore Technology.</title>
        <authorList>
            <person name="Leo P."/>
            <person name="Venkateswaran K."/>
        </authorList>
    </citation>
    <scope>NUCLEOTIDE SEQUENCE</scope>
    <source>
        <strain evidence="1">MNA-CCFEE 5423</strain>
    </source>
</reference>
<gene>
    <name evidence="1" type="ORF">QFC21_005181</name>
</gene>